<accession>A0ABT3PQV3</accession>
<feature type="domain" description="GFO/IDH/MocA-like oxidoreductase" evidence="2">
    <location>
        <begin position="149"/>
        <end position="285"/>
    </location>
</feature>
<organism evidence="3 4">
    <name type="scientific">Fodinibius salsisoli</name>
    <dbReference type="NCBI Taxonomy" id="2820877"/>
    <lineage>
        <taxon>Bacteria</taxon>
        <taxon>Pseudomonadati</taxon>
        <taxon>Balneolota</taxon>
        <taxon>Balneolia</taxon>
        <taxon>Balneolales</taxon>
        <taxon>Balneolaceae</taxon>
        <taxon>Fodinibius</taxon>
    </lineage>
</organism>
<dbReference type="Proteomes" id="UP001207918">
    <property type="component" value="Unassembled WGS sequence"/>
</dbReference>
<name>A0ABT3PQV3_9BACT</name>
<dbReference type="PANTHER" id="PTHR43708">
    <property type="entry name" value="CONSERVED EXPRESSED OXIDOREDUCTASE (EUROFUNG)"/>
    <property type="match status" value="1"/>
</dbReference>
<gene>
    <name evidence="3" type="ORF">J6I44_15340</name>
</gene>
<evidence type="ECO:0000259" key="2">
    <source>
        <dbReference type="Pfam" id="PF22725"/>
    </source>
</evidence>
<dbReference type="Gene3D" id="3.30.360.10">
    <property type="entry name" value="Dihydrodipicolinate Reductase, domain 2"/>
    <property type="match status" value="1"/>
</dbReference>
<dbReference type="Pfam" id="PF22725">
    <property type="entry name" value="GFO_IDH_MocA_C3"/>
    <property type="match status" value="1"/>
</dbReference>
<sequence length="382" mass="43361">MTTHKVGIIMNGVTGRMGTNQHLRRSIVPIMEQGGVKINDNEVIMPDPVLVGRNPVKLEKLSDETGIEDWTTDLDSVLKQDKYQIYFDAQRTDLRFDSVEKAVAAGKDIYCEKPTALTTSDAVELHKIAESKGVKHGVVQDKLWLPGLAKLRQLKKQGFFGDILSVKADFGYWVFEGDTVPAQRPAWNYRKEDGGGIILDMFCHWRYVLDNLFGEVKRVSCLGATHIDKRFEDDGTPYEATADDAAYAIFELDNGVVAQFNSSWTTRVRRDDLVTFQVDGTKGSAVAGLRDVWVQPYSATPKPVWNPDIDTDDNFRQDWIELPEQQEFDNAFKIQWELFLRHVVKDEPFRWNLLEAAKGVQLAEIGYEASEERAWKDVPSLV</sequence>
<protein>
    <submittedName>
        <fullName evidence="3">Gfo/Idh/MocA family oxidoreductase</fullName>
    </submittedName>
</protein>
<comment type="caution">
    <text evidence="3">The sequence shown here is derived from an EMBL/GenBank/DDBJ whole genome shotgun (WGS) entry which is preliminary data.</text>
</comment>
<dbReference type="Gene3D" id="3.40.50.720">
    <property type="entry name" value="NAD(P)-binding Rossmann-like Domain"/>
    <property type="match status" value="1"/>
</dbReference>
<evidence type="ECO:0000313" key="4">
    <source>
        <dbReference type="Proteomes" id="UP001207918"/>
    </source>
</evidence>
<proteinExistence type="predicted"/>
<evidence type="ECO:0000313" key="3">
    <source>
        <dbReference type="EMBL" id="MCW9708239.1"/>
    </source>
</evidence>
<dbReference type="InterPro" id="IPR000683">
    <property type="entry name" value="Gfo/Idh/MocA-like_OxRdtase_N"/>
</dbReference>
<dbReference type="InterPro" id="IPR055170">
    <property type="entry name" value="GFO_IDH_MocA-like_dom"/>
</dbReference>
<keyword evidence="4" id="KW-1185">Reference proteome</keyword>
<evidence type="ECO:0000259" key="1">
    <source>
        <dbReference type="Pfam" id="PF01408"/>
    </source>
</evidence>
<dbReference type="PANTHER" id="PTHR43708:SF8">
    <property type="entry name" value="OXIDOREDUCTASE"/>
    <property type="match status" value="1"/>
</dbReference>
<dbReference type="SUPFAM" id="SSF55347">
    <property type="entry name" value="Glyceraldehyde-3-phosphate dehydrogenase-like, C-terminal domain"/>
    <property type="match status" value="1"/>
</dbReference>
<dbReference type="InterPro" id="IPR051317">
    <property type="entry name" value="Gfo/Idh/MocA_oxidoreduct"/>
</dbReference>
<dbReference type="EMBL" id="JAGGJA010000011">
    <property type="protein sequence ID" value="MCW9708239.1"/>
    <property type="molecule type" value="Genomic_DNA"/>
</dbReference>
<dbReference type="InterPro" id="IPR036291">
    <property type="entry name" value="NAD(P)-bd_dom_sf"/>
</dbReference>
<dbReference type="SUPFAM" id="SSF51735">
    <property type="entry name" value="NAD(P)-binding Rossmann-fold domains"/>
    <property type="match status" value="1"/>
</dbReference>
<reference evidence="3 4" key="1">
    <citation type="submission" date="2021-03" db="EMBL/GenBank/DDBJ databases">
        <title>Aliifodinibius sp. nov., a new bacterium isolated from saline soil.</title>
        <authorList>
            <person name="Galisteo C."/>
            <person name="De La Haba R."/>
            <person name="Sanchez-Porro C."/>
            <person name="Ventosa A."/>
        </authorList>
    </citation>
    <scope>NUCLEOTIDE SEQUENCE [LARGE SCALE GENOMIC DNA]</scope>
    <source>
        <strain evidence="3 4">1BSP15-2V2</strain>
    </source>
</reference>
<dbReference type="Pfam" id="PF01408">
    <property type="entry name" value="GFO_IDH_MocA"/>
    <property type="match status" value="1"/>
</dbReference>
<feature type="domain" description="Gfo/Idh/MocA-like oxidoreductase N-terminal" evidence="1">
    <location>
        <begin position="50"/>
        <end position="137"/>
    </location>
</feature>